<dbReference type="SUPFAM" id="SSF50044">
    <property type="entry name" value="SH3-domain"/>
    <property type="match status" value="2"/>
</dbReference>
<evidence type="ECO:0000256" key="4">
    <source>
        <dbReference type="ARBA" id="ARBA00023136"/>
    </source>
</evidence>
<dbReference type="SMART" id="SM00326">
    <property type="entry name" value="SH3"/>
    <property type="match status" value="1"/>
</dbReference>
<evidence type="ECO:0000313" key="7">
    <source>
        <dbReference type="EMBL" id="CAD7410689.1"/>
    </source>
</evidence>
<dbReference type="InterPro" id="IPR036028">
    <property type="entry name" value="SH3-like_dom_sf"/>
</dbReference>
<sequence>MESYGIKKPKDASWNEPGASKLYIGLTKSKSGTAWWACVFDFRYVLAVPSEGNETNEFGDNHLPCELRKYSFWCQVRKVFKPRPVPRAKECPPSPTFCNLWELKTFGNSRAVLTSREEIGAQLSAIVAPLNQAPTLPERSLLGKPAMAFYITELRVYLPPLLVSWSEFLATGHEVSGLIPGASRFFCVALGLEQVLEKIDRHWCYGCYGDKYGNIPSNYLISVDPPLLADTQELFAAVADFSGQQSGDLTFQRGELIVGLNQVNSNWWSGKIGDRLGIFPTTYVWQLDSKYLKTYHILLPLPRLWYVLLETPPPPFDGWNLKAGRGVGGGGVNPGG</sequence>
<evidence type="ECO:0000259" key="6">
    <source>
        <dbReference type="PROSITE" id="PS50002"/>
    </source>
</evidence>
<dbReference type="Gene3D" id="2.30.30.40">
    <property type="entry name" value="SH3 Domains"/>
    <property type="match status" value="1"/>
</dbReference>
<feature type="domain" description="SH3" evidence="6">
    <location>
        <begin position="230"/>
        <end position="289"/>
    </location>
</feature>
<reference evidence="7" key="1">
    <citation type="submission" date="2020-11" db="EMBL/GenBank/DDBJ databases">
        <authorList>
            <person name="Tran Van P."/>
        </authorList>
    </citation>
    <scope>NUCLEOTIDE SEQUENCE</scope>
</reference>
<gene>
    <name evidence="7" type="ORF">TPSB3V08_LOCUS7494</name>
</gene>
<dbReference type="Pfam" id="PF00018">
    <property type="entry name" value="SH3_1"/>
    <property type="match status" value="1"/>
</dbReference>
<accession>A0A7R9DBC2</accession>
<keyword evidence="2 5" id="KW-0728">SH3 domain</keyword>
<evidence type="ECO:0000256" key="5">
    <source>
        <dbReference type="PROSITE-ProRule" id="PRU00192"/>
    </source>
</evidence>
<dbReference type="PANTHER" id="PTHR14167">
    <property type="entry name" value="SH3 DOMAIN-CONTAINING"/>
    <property type="match status" value="1"/>
</dbReference>
<dbReference type="EMBL" id="OD004918">
    <property type="protein sequence ID" value="CAD7410689.1"/>
    <property type="molecule type" value="Genomic_DNA"/>
</dbReference>
<dbReference type="InterPro" id="IPR050384">
    <property type="entry name" value="Endophilin_SH3RF"/>
</dbReference>
<proteinExistence type="predicted"/>
<evidence type="ECO:0000256" key="2">
    <source>
        <dbReference type="ARBA" id="ARBA00022443"/>
    </source>
</evidence>
<dbReference type="PRINTS" id="PR01887">
    <property type="entry name" value="SPECTRNALPHA"/>
</dbReference>
<protein>
    <recommendedName>
        <fullName evidence="6">SH3 domain-containing protein</fullName>
    </recommendedName>
</protein>
<dbReference type="AlphaFoldDB" id="A0A7R9DBC2"/>
<dbReference type="PROSITE" id="PS50002">
    <property type="entry name" value="SH3"/>
    <property type="match status" value="1"/>
</dbReference>
<organism evidence="7">
    <name type="scientific">Timema poppense</name>
    <name type="common">Walking stick</name>
    <dbReference type="NCBI Taxonomy" id="170557"/>
    <lineage>
        <taxon>Eukaryota</taxon>
        <taxon>Metazoa</taxon>
        <taxon>Ecdysozoa</taxon>
        <taxon>Arthropoda</taxon>
        <taxon>Hexapoda</taxon>
        <taxon>Insecta</taxon>
        <taxon>Pterygota</taxon>
        <taxon>Neoptera</taxon>
        <taxon>Polyneoptera</taxon>
        <taxon>Phasmatodea</taxon>
        <taxon>Timematodea</taxon>
        <taxon>Timematoidea</taxon>
        <taxon>Timematidae</taxon>
        <taxon>Timema</taxon>
    </lineage>
</organism>
<dbReference type="InterPro" id="IPR001452">
    <property type="entry name" value="SH3_domain"/>
</dbReference>
<evidence type="ECO:0000256" key="3">
    <source>
        <dbReference type="ARBA" id="ARBA00023054"/>
    </source>
</evidence>
<name>A0A7R9DBC2_TIMPO</name>
<evidence type="ECO:0000256" key="1">
    <source>
        <dbReference type="ARBA" id="ARBA00004170"/>
    </source>
</evidence>
<keyword evidence="3" id="KW-0175">Coiled coil</keyword>
<keyword evidence="4" id="KW-0472">Membrane</keyword>
<dbReference type="PANTHER" id="PTHR14167:SF81">
    <property type="entry name" value="ENDOPHILIN-A"/>
    <property type="match status" value="1"/>
</dbReference>
<comment type="subcellular location">
    <subcellularLocation>
        <location evidence="1">Membrane</location>
        <topology evidence="1">Peripheral membrane protein</topology>
    </subcellularLocation>
</comment>